<dbReference type="InterPro" id="IPR016039">
    <property type="entry name" value="Thiolase-like"/>
</dbReference>
<dbReference type="AlphaFoldDB" id="A0A011VWJ8"/>
<evidence type="ECO:0000313" key="2">
    <source>
        <dbReference type="Proteomes" id="UP000021369"/>
    </source>
</evidence>
<accession>A0A011VWJ8</accession>
<evidence type="ECO:0000313" key="1">
    <source>
        <dbReference type="EMBL" id="EXM39616.1"/>
    </source>
</evidence>
<dbReference type="SUPFAM" id="SSF53901">
    <property type="entry name" value="Thiolase-like"/>
    <property type="match status" value="1"/>
</dbReference>
<proteinExistence type="predicted"/>
<dbReference type="EMBL" id="JEOB01000002">
    <property type="protein sequence ID" value="EXM39616.1"/>
    <property type="molecule type" value="Genomic_DNA"/>
</dbReference>
<protein>
    <submittedName>
        <fullName evidence="1">Stage V sporulation protein AD</fullName>
    </submittedName>
</protein>
<dbReference type="NCBIfam" id="NF006160">
    <property type="entry name" value="PRK08304.1"/>
    <property type="match status" value="1"/>
</dbReference>
<dbReference type="PATRIC" id="fig|1341156.4.peg.1846"/>
<comment type="caution">
    <text evidence="1">The sequence shown here is derived from an EMBL/GenBank/DDBJ whole genome shotgun (WGS) entry which is preliminary data.</text>
</comment>
<gene>
    <name evidence="1" type="ORF">RASY3_07160</name>
</gene>
<dbReference type="PIRSF" id="PIRSF011570">
    <property type="entry name" value="SpoVAD"/>
    <property type="match status" value="1"/>
</dbReference>
<keyword evidence="2" id="KW-1185">Reference proteome</keyword>
<dbReference type="InterPro" id="IPR010894">
    <property type="entry name" value="SpoVAD"/>
</dbReference>
<name>A0A011VWJ8_RUMAL</name>
<dbReference type="InterPro" id="IPR038369">
    <property type="entry name" value="SpoVAD_sf"/>
</dbReference>
<dbReference type="Gene3D" id="3.40.47.40">
    <property type="entry name" value="Stage V sporulation protein AD"/>
    <property type="match status" value="1"/>
</dbReference>
<reference evidence="1 2" key="1">
    <citation type="submission" date="2013-06" db="EMBL/GenBank/DDBJ databases">
        <title>Rumen cellulosomics: divergent fiber-degrading strategies revealed by comparative genome-wide analysis of six Ruminococcal strains.</title>
        <authorList>
            <person name="Dassa B."/>
            <person name="Borovok I."/>
            <person name="Lamed R."/>
            <person name="Flint H."/>
            <person name="Yeoman C.J."/>
            <person name="White B."/>
            <person name="Bayer E.A."/>
        </authorList>
    </citation>
    <scope>NUCLEOTIDE SEQUENCE [LARGE SCALE GENOMIC DNA]</scope>
    <source>
        <strain evidence="1 2">SY3</strain>
    </source>
</reference>
<dbReference type="OrthoDB" id="9770068at2"/>
<dbReference type="GO" id="GO:0016746">
    <property type="term" value="F:acyltransferase activity"/>
    <property type="evidence" value="ECO:0007669"/>
    <property type="project" value="InterPro"/>
</dbReference>
<dbReference type="Pfam" id="PF07451">
    <property type="entry name" value="SpoVAD"/>
    <property type="match status" value="1"/>
</dbReference>
<dbReference type="RefSeq" id="WP_037286437.1">
    <property type="nucleotide sequence ID" value="NZ_JEOB01000002.1"/>
</dbReference>
<organism evidence="1 2">
    <name type="scientific">Ruminococcus albus SY3</name>
    <dbReference type="NCBI Taxonomy" id="1341156"/>
    <lineage>
        <taxon>Bacteria</taxon>
        <taxon>Bacillati</taxon>
        <taxon>Bacillota</taxon>
        <taxon>Clostridia</taxon>
        <taxon>Eubacteriales</taxon>
        <taxon>Oscillospiraceae</taxon>
        <taxon>Ruminococcus</taxon>
    </lineage>
</organism>
<sequence length="338" mass="36216">MHKATTVFHAPPSVITSAAVGGKKENEGPYGKYFDKINDDPYFTRETYEEGECQLQKQAVRIALEKAVLKEEDIDVLIGGDLLNQCVGTTYGVRDYNLPFLGIYAACSTMSEGLLLASMLAAGGFADIAMAVTSSHFCTAERQYRMPLNYGGQRPPTAQWTATAAGALAVSPKGSAPYVRGVTIGRIVDMGVTDANNMGAAMAPAAYSTIREFFRDTEMFPSDFDHIVTGDLGKVGSRLLCEMADEDAIDIRSRHLDCGLMIYDSDRQDVHSGGSGCGCAASMLCGYFIPELKSGRLKNILFAATGALLSPTVSQQGESIPSVSHLVWLSSEKGSAEQ</sequence>
<dbReference type="Proteomes" id="UP000021369">
    <property type="component" value="Unassembled WGS sequence"/>
</dbReference>